<keyword evidence="2" id="KW-0808">Transferase</keyword>
<keyword evidence="1" id="KW-0489">Methyltransferase</keyword>
<sequence>MSSHHTFMKLELNVPLIMDGGMATELQSTHGKTISTHLYSSEYLYKDPNAIRTVHLSYLRAGADICLTCSYQAWVAGFIKIGFSEDQAKGLMIRSIQLAIEARDTFWSEYLANNDDVNDTKKRIKPLIALSIGPYGATLANGSEYTGDYGTTSDEELAEFHESRLRVYQSEFSRIDFIAFETVPSLREAKVICQVLSNMGEDELLPPCWISFSCKDETRVSHGESIRECVEAICGNKANSLVFGIGVNCTHPKFIAQLMQNFRQTMDSFNDKKWVICYPNAGNEVDPVAKDWDSNNGTTPEFIEKIRNKILVQSNICL</sequence>
<dbReference type="GO" id="GO:0009086">
    <property type="term" value="P:methionine biosynthetic process"/>
    <property type="evidence" value="ECO:0007669"/>
    <property type="project" value="TreeGrafter"/>
</dbReference>
<name>A0A9N9B7L2_9GLOM</name>
<dbReference type="EMBL" id="CAJVPS010001904">
    <property type="protein sequence ID" value="CAG8553996.1"/>
    <property type="molecule type" value="Genomic_DNA"/>
</dbReference>
<gene>
    <name evidence="7" type="ORF">ALEPTO_LOCUS6018</name>
</gene>
<evidence type="ECO:0000256" key="2">
    <source>
        <dbReference type="ARBA" id="ARBA00022679"/>
    </source>
</evidence>
<evidence type="ECO:0000313" key="8">
    <source>
        <dbReference type="Proteomes" id="UP000789508"/>
    </source>
</evidence>
<keyword evidence="4" id="KW-0862">Zinc</keyword>
<dbReference type="Proteomes" id="UP000789508">
    <property type="component" value="Unassembled WGS sequence"/>
</dbReference>
<evidence type="ECO:0000256" key="5">
    <source>
        <dbReference type="PROSITE-ProRule" id="PRU00333"/>
    </source>
</evidence>
<keyword evidence="8" id="KW-1185">Reference proteome</keyword>
<accession>A0A9N9B7L2</accession>
<dbReference type="GO" id="GO:0046872">
    <property type="term" value="F:metal ion binding"/>
    <property type="evidence" value="ECO:0007669"/>
    <property type="project" value="UniProtKB-KW"/>
</dbReference>
<comment type="caution">
    <text evidence="7">The sequence shown here is derived from an EMBL/GenBank/DDBJ whole genome shotgun (WGS) entry which is preliminary data.</text>
</comment>
<dbReference type="NCBIfam" id="NF007020">
    <property type="entry name" value="PRK09485.1"/>
    <property type="match status" value="1"/>
</dbReference>
<dbReference type="PANTHER" id="PTHR46015:SF1">
    <property type="entry name" value="HOMOCYSTEINE S-METHYLTRANSFERASE-LIKE ISOFORM 1"/>
    <property type="match status" value="1"/>
</dbReference>
<dbReference type="OrthoDB" id="261426at2759"/>
<evidence type="ECO:0000256" key="3">
    <source>
        <dbReference type="ARBA" id="ARBA00022723"/>
    </source>
</evidence>
<evidence type="ECO:0000256" key="4">
    <source>
        <dbReference type="ARBA" id="ARBA00022833"/>
    </source>
</evidence>
<reference evidence="7" key="1">
    <citation type="submission" date="2021-06" db="EMBL/GenBank/DDBJ databases">
        <authorList>
            <person name="Kallberg Y."/>
            <person name="Tangrot J."/>
            <person name="Rosling A."/>
        </authorList>
    </citation>
    <scope>NUCLEOTIDE SEQUENCE</scope>
    <source>
        <strain evidence="7">FL130A</strain>
    </source>
</reference>
<dbReference type="GO" id="GO:0033528">
    <property type="term" value="P:S-methylmethionine cycle"/>
    <property type="evidence" value="ECO:0007669"/>
    <property type="project" value="TreeGrafter"/>
</dbReference>
<dbReference type="GO" id="GO:0008898">
    <property type="term" value="F:S-adenosylmethionine-homocysteine S-methyltransferase activity"/>
    <property type="evidence" value="ECO:0007669"/>
    <property type="project" value="TreeGrafter"/>
</dbReference>
<dbReference type="InterPro" id="IPR051486">
    <property type="entry name" value="Hcy_S-methyltransferase"/>
</dbReference>
<feature type="domain" description="Hcy-binding" evidence="6">
    <location>
        <begin position="4"/>
        <end position="318"/>
    </location>
</feature>
<dbReference type="Pfam" id="PF02574">
    <property type="entry name" value="S-methyl_trans"/>
    <property type="match status" value="1"/>
</dbReference>
<protein>
    <submittedName>
        <fullName evidence="7">7266_t:CDS:1</fullName>
    </submittedName>
</protein>
<proteinExistence type="predicted"/>
<dbReference type="InterPro" id="IPR036589">
    <property type="entry name" value="HCY_dom_sf"/>
</dbReference>
<dbReference type="AlphaFoldDB" id="A0A9N9B7L2"/>
<dbReference type="PROSITE" id="PS50970">
    <property type="entry name" value="HCY"/>
    <property type="match status" value="1"/>
</dbReference>
<dbReference type="PANTHER" id="PTHR46015">
    <property type="entry name" value="ZGC:172121"/>
    <property type="match status" value="1"/>
</dbReference>
<keyword evidence="3" id="KW-0479">Metal-binding</keyword>
<evidence type="ECO:0000259" key="6">
    <source>
        <dbReference type="PROSITE" id="PS50970"/>
    </source>
</evidence>
<dbReference type="InterPro" id="IPR003726">
    <property type="entry name" value="HCY_dom"/>
</dbReference>
<comment type="caution">
    <text evidence="5">Lacks conserved residue(s) required for the propagation of feature annotation.</text>
</comment>
<evidence type="ECO:0000313" key="7">
    <source>
        <dbReference type="EMBL" id="CAG8553996.1"/>
    </source>
</evidence>
<dbReference type="SUPFAM" id="SSF82282">
    <property type="entry name" value="Homocysteine S-methyltransferase"/>
    <property type="match status" value="1"/>
</dbReference>
<evidence type="ECO:0000256" key="1">
    <source>
        <dbReference type="ARBA" id="ARBA00022603"/>
    </source>
</evidence>
<dbReference type="GO" id="GO:0032259">
    <property type="term" value="P:methylation"/>
    <property type="evidence" value="ECO:0007669"/>
    <property type="project" value="UniProtKB-KW"/>
</dbReference>
<organism evidence="7 8">
    <name type="scientific">Ambispora leptoticha</name>
    <dbReference type="NCBI Taxonomy" id="144679"/>
    <lineage>
        <taxon>Eukaryota</taxon>
        <taxon>Fungi</taxon>
        <taxon>Fungi incertae sedis</taxon>
        <taxon>Mucoromycota</taxon>
        <taxon>Glomeromycotina</taxon>
        <taxon>Glomeromycetes</taxon>
        <taxon>Archaeosporales</taxon>
        <taxon>Ambisporaceae</taxon>
        <taxon>Ambispora</taxon>
    </lineage>
</organism>
<dbReference type="Gene3D" id="3.20.20.330">
    <property type="entry name" value="Homocysteine-binding-like domain"/>
    <property type="match status" value="1"/>
</dbReference>